<comment type="caution">
    <text evidence="2">The sequence shown here is derived from an EMBL/GenBank/DDBJ whole genome shotgun (WGS) entry which is preliminary data.</text>
</comment>
<organism evidence="2 3">
    <name type="scientific">Caulobacter endophyticus</name>
    <dbReference type="NCBI Taxonomy" id="2172652"/>
    <lineage>
        <taxon>Bacteria</taxon>
        <taxon>Pseudomonadati</taxon>
        <taxon>Pseudomonadota</taxon>
        <taxon>Alphaproteobacteria</taxon>
        <taxon>Caulobacterales</taxon>
        <taxon>Caulobacteraceae</taxon>
        <taxon>Caulobacter</taxon>
    </lineage>
</organism>
<name>A0A2T9JI59_9CAUL</name>
<dbReference type="OrthoDB" id="9815441at2"/>
<dbReference type="Pfam" id="PF00561">
    <property type="entry name" value="Abhydrolase_1"/>
    <property type="match status" value="1"/>
</dbReference>
<evidence type="ECO:0000259" key="1">
    <source>
        <dbReference type="Pfam" id="PF00561"/>
    </source>
</evidence>
<dbReference type="InterPro" id="IPR029058">
    <property type="entry name" value="AB_hydrolase_fold"/>
</dbReference>
<proteinExistence type="predicted"/>
<keyword evidence="2" id="KW-0378">Hydrolase</keyword>
<dbReference type="InterPro" id="IPR050266">
    <property type="entry name" value="AB_hydrolase_sf"/>
</dbReference>
<feature type="domain" description="AB hydrolase-1" evidence="1">
    <location>
        <begin position="41"/>
        <end position="167"/>
    </location>
</feature>
<dbReference type="RefSeq" id="WP_109102720.1">
    <property type="nucleotide sequence ID" value="NZ_QDKQ01000069.1"/>
</dbReference>
<evidence type="ECO:0000313" key="3">
    <source>
        <dbReference type="Proteomes" id="UP000245073"/>
    </source>
</evidence>
<dbReference type="GO" id="GO:0016020">
    <property type="term" value="C:membrane"/>
    <property type="evidence" value="ECO:0007669"/>
    <property type="project" value="TreeGrafter"/>
</dbReference>
<keyword evidence="3" id="KW-1185">Reference proteome</keyword>
<sequence length="293" mass="30852">MVPNRKDLALLERAGAPLERSYVSVDGAPIAYAQIGSGDEVVVLIHGTLTALDDMMLALGDQLPGRTLIALDRPGFGASHRQVLGQAGILRHANLLDRALVALGVRKAALVGHSFGAAVALAMALAAPDRYTGLLALAPLVLPEWRLEHLLFAPRAVPVLGGWLAGWSHGGFDAALLPMLWRAMFLPQTIPECLEQHFPFAAAGAAAATQRVGEDTLAAGPDLVNLLSRVGSLQAPVTVLGGSHDLVVNNLLHGQLMARLAPRGRFELLPGIGHMVHHVAPQAVARALEDLGR</sequence>
<accession>A0A2T9JI59</accession>
<dbReference type="SUPFAM" id="SSF53474">
    <property type="entry name" value="alpha/beta-Hydrolases"/>
    <property type="match status" value="1"/>
</dbReference>
<dbReference type="PANTHER" id="PTHR43798">
    <property type="entry name" value="MONOACYLGLYCEROL LIPASE"/>
    <property type="match status" value="1"/>
</dbReference>
<dbReference type="Proteomes" id="UP000245073">
    <property type="component" value="Unassembled WGS sequence"/>
</dbReference>
<dbReference type="AlphaFoldDB" id="A0A2T9JI59"/>
<protein>
    <submittedName>
        <fullName evidence="2">Alpha/beta hydrolase</fullName>
    </submittedName>
</protein>
<dbReference type="PRINTS" id="PR00412">
    <property type="entry name" value="EPOXHYDRLASE"/>
</dbReference>
<dbReference type="GO" id="GO:0016787">
    <property type="term" value="F:hydrolase activity"/>
    <property type="evidence" value="ECO:0007669"/>
    <property type="project" value="UniProtKB-KW"/>
</dbReference>
<reference evidence="2 3" key="1">
    <citation type="submission" date="2018-04" db="EMBL/GenBank/DDBJ databases">
        <title>The genome sequence of Caulobacter sp. 744.</title>
        <authorList>
            <person name="Gao J."/>
            <person name="Sun J."/>
        </authorList>
    </citation>
    <scope>NUCLEOTIDE SEQUENCE [LARGE SCALE GENOMIC DNA]</scope>
    <source>
        <strain evidence="2 3">774</strain>
    </source>
</reference>
<evidence type="ECO:0000313" key="2">
    <source>
        <dbReference type="EMBL" id="PVM83369.1"/>
    </source>
</evidence>
<dbReference type="Gene3D" id="3.40.50.1820">
    <property type="entry name" value="alpha/beta hydrolase"/>
    <property type="match status" value="1"/>
</dbReference>
<gene>
    <name evidence="2" type="ORF">DDF67_20730</name>
</gene>
<dbReference type="InterPro" id="IPR000639">
    <property type="entry name" value="Epox_hydrolase-like"/>
</dbReference>
<dbReference type="InterPro" id="IPR000073">
    <property type="entry name" value="AB_hydrolase_1"/>
</dbReference>
<dbReference type="PANTHER" id="PTHR43798:SF33">
    <property type="entry name" value="HYDROLASE, PUTATIVE (AFU_ORTHOLOGUE AFUA_2G14860)-RELATED"/>
    <property type="match status" value="1"/>
</dbReference>
<dbReference type="EMBL" id="QDKQ01000069">
    <property type="protein sequence ID" value="PVM83369.1"/>
    <property type="molecule type" value="Genomic_DNA"/>
</dbReference>
<dbReference type="PRINTS" id="PR00111">
    <property type="entry name" value="ABHYDROLASE"/>
</dbReference>